<sequence length="34" mass="3680">MTLTVRLNLTRSGSIPAAVAAVQIRAAIAWWVSR</sequence>
<dbReference type="EMBL" id="FLUV01000201">
    <property type="protein sequence ID" value="SBW18084.1"/>
    <property type="molecule type" value="Genomic_DNA"/>
</dbReference>
<gene>
    <name evidence="1" type="ORF">FDG2_0506</name>
</gene>
<accession>A0A1C3NTP4</accession>
<evidence type="ECO:0000313" key="1">
    <source>
        <dbReference type="EMBL" id="SBW18084.1"/>
    </source>
</evidence>
<keyword evidence="2" id="KW-1185">Reference proteome</keyword>
<name>A0A1C3NTP4_9ACTN</name>
<organism evidence="1 2">
    <name type="scientific">Candidatus Protofrankia californiensis</name>
    <dbReference type="NCBI Taxonomy" id="1839754"/>
    <lineage>
        <taxon>Bacteria</taxon>
        <taxon>Bacillati</taxon>
        <taxon>Actinomycetota</taxon>
        <taxon>Actinomycetes</taxon>
        <taxon>Frankiales</taxon>
        <taxon>Frankiaceae</taxon>
        <taxon>Protofrankia</taxon>
    </lineage>
</organism>
<protein>
    <submittedName>
        <fullName evidence="1">Uncharacterized protein</fullName>
    </submittedName>
</protein>
<dbReference type="Proteomes" id="UP000199013">
    <property type="component" value="Unassembled WGS sequence"/>
</dbReference>
<reference evidence="2" key="1">
    <citation type="submission" date="2016-02" db="EMBL/GenBank/DDBJ databases">
        <authorList>
            <person name="Wibberg D."/>
        </authorList>
    </citation>
    <scope>NUCLEOTIDE SEQUENCE [LARGE SCALE GENOMIC DNA]</scope>
</reference>
<dbReference type="AlphaFoldDB" id="A0A1C3NTP4"/>
<evidence type="ECO:0000313" key="2">
    <source>
        <dbReference type="Proteomes" id="UP000199013"/>
    </source>
</evidence>
<proteinExistence type="predicted"/>